<keyword evidence="11" id="KW-0862">Zinc</keyword>
<feature type="region of interest" description="Disordered" evidence="16">
    <location>
        <begin position="260"/>
        <end position="337"/>
    </location>
</feature>
<comment type="subunit">
    <text evidence="3">Monomer.</text>
</comment>
<dbReference type="PANTHER" id="PTHR11255:SF54">
    <property type="entry name" value="DIACYLGLYCEROL KINASE THETA"/>
    <property type="match status" value="1"/>
</dbReference>
<comment type="subcellular location">
    <subcellularLocation>
        <location evidence="1">Membrane</location>
    </subcellularLocation>
</comment>
<comment type="similarity">
    <text evidence="2 15">Belongs to the eukaryotic diacylglycerol kinase family.</text>
</comment>
<evidence type="ECO:0000256" key="2">
    <source>
        <dbReference type="ARBA" id="ARBA00009280"/>
    </source>
</evidence>
<evidence type="ECO:0000256" key="17">
    <source>
        <dbReference type="SAM" id="Phobius"/>
    </source>
</evidence>
<keyword evidence="17" id="KW-0812">Transmembrane</keyword>
<dbReference type="InterPro" id="IPR000756">
    <property type="entry name" value="Diacylglycerol_kin_accessory"/>
</dbReference>
<feature type="compositionally biased region" description="Basic and acidic residues" evidence="16">
    <location>
        <begin position="316"/>
        <end position="328"/>
    </location>
</feature>
<keyword evidence="9 15" id="KW-0418">Kinase</keyword>
<evidence type="ECO:0000313" key="21">
    <source>
        <dbReference type="Proteomes" id="UP000489600"/>
    </source>
</evidence>
<dbReference type="SUPFAM" id="SSF111331">
    <property type="entry name" value="NAD kinase/diacylglycerol kinase-like"/>
    <property type="match status" value="1"/>
</dbReference>
<evidence type="ECO:0000256" key="6">
    <source>
        <dbReference type="ARBA" id="ARBA00022737"/>
    </source>
</evidence>
<dbReference type="GO" id="GO:0004143">
    <property type="term" value="F:ATP-dependent diacylglycerol kinase activity"/>
    <property type="evidence" value="ECO:0007669"/>
    <property type="project" value="UniProtKB-EC"/>
</dbReference>
<dbReference type="FunFam" id="3.40.50.10330:FF:000006">
    <property type="entry name" value="Diacylglycerol kinase"/>
    <property type="match status" value="1"/>
</dbReference>
<keyword evidence="13" id="KW-0346">Stress response</keyword>
<dbReference type="InterPro" id="IPR017438">
    <property type="entry name" value="ATP-NAD_kinase_N"/>
</dbReference>
<evidence type="ECO:0000256" key="7">
    <source>
        <dbReference type="ARBA" id="ARBA00022741"/>
    </source>
</evidence>
<feature type="transmembrane region" description="Helical" evidence="17">
    <location>
        <begin position="28"/>
        <end position="48"/>
    </location>
</feature>
<evidence type="ECO:0000256" key="15">
    <source>
        <dbReference type="RuleBase" id="RU361128"/>
    </source>
</evidence>
<comment type="caution">
    <text evidence="20">The sequence shown here is derived from an EMBL/GenBank/DDBJ whole genome shotgun (WGS) entry which is preliminary data.</text>
</comment>
<dbReference type="Gene3D" id="3.40.50.10330">
    <property type="entry name" value="Probable inorganic polyphosphate/atp-NAD kinase, domain 1"/>
    <property type="match status" value="1"/>
</dbReference>
<feature type="domain" description="Phorbol-ester/DAG-type" evidence="18">
    <location>
        <begin position="149"/>
        <end position="212"/>
    </location>
</feature>
<name>A0A565CIX4_9BRAS</name>
<dbReference type="InterPro" id="IPR001206">
    <property type="entry name" value="Diacylglycerol_kinase_cat_dom"/>
</dbReference>
<dbReference type="FunFam" id="2.60.200.40:FF:000006">
    <property type="entry name" value="Diacylglycerol kinase"/>
    <property type="match status" value="1"/>
</dbReference>
<dbReference type="CDD" id="cd20805">
    <property type="entry name" value="C1_DGK_rpt2"/>
    <property type="match status" value="1"/>
</dbReference>
<dbReference type="Proteomes" id="UP000489600">
    <property type="component" value="Unassembled WGS sequence"/>
</dbReference>
<feature type="compositionally biased region" description="Polar residues" evidence="16">
    <location>
        <begin position="267"/>
        <end position="290"/>
    </location>
</feature>
<dbReference type="Pfam" id="PF00130">
    <property type="entry name" value="C1_1"/>
    <property type="match status" value="1"/>
</dbReference>
<evidence type="ECO:0000256" key="11">
    <source>
        <dbReference type="ARBA" id="ARBA00022833"/>
    </source>
</evidence>
<keyword evidence="6" id="KW-0677">Repeat</keyword>
<dbReference type="EC" id="2.7.1.107" evidence="15"/>
<accession>A0A565CIX4</accession>
<organism evidence="20 21">
    <name type="scientific">Arabis nemorensis</name>
    <dbReference type="NCBI Taxonomy" id="586526"/>
    <lineage>
        <taxon>Eukaryota</taxon>
        <taxon>Viridiplantae</taxon>
        <taxon>Streptophyta</taxon>
        <taxon>Embryophyta</taxon>
        <taxon>Tracheophyta</taxon>
        <taxon>Spermatophyta</taxon>
        <taxon>Magnoliopsida</taxon>
        <taxon>eudicotyledons</taxon>
        <taxon>Gunneridae</taxon>
        <taxon>Pentapetalae</taxon>
        <taxon>rosids</taxon>
        <taxon>malvids</taxon>
        <taxon>Brassicales</taxon>
        <taxon>Brassicaceae</taxon>
        <taxon>Arabideae</taxon>
        <taxon>Arabis</taxon>
    </lineage>
</organism>
<evidence type="ECO:0000259" key="19">
    <source>
        <dbReference type="PROSITE" id="PS50146"/>
    </source>
</evidence>
<evidence type="ECO:0000313" key="20">
    <source>
        <dbReference type="EMBL" id="VVB13653.1"/>
    </source>
</evidence>
<keyword evidence="7 15" id="KW-0547">Nucleotide-binding</keyword>
<dbReference type="PANTHER" id="PTHR11255">
    <property type="entry name" value="DIACYLGLYCEROL KINASE"/>
    <property type="match status" value="1"/>
</dbReference>
<gene>
    <name evidence="20" type="ORF">ANE_LOCUS24097</name>
</gene>
<dbReference type="InterPro" id="IPR037607">
    <property type="entry name" value="DGK"/>
</dbReference>
<evidence type="ECO:0000256" key="12">
    <source>
        <dbReference type="ARBA" id="ARBA00022840"/>
    </source>
</evidence>
<feature type="domain" description="Phorbol-ester/DAG-type" evidence="18">
    <location>
        <begin position="79"/>
        <end position="137"/>
    </location>
</feature>
<evidence type="ECO:0000256" key="1">
    <source>
        <dbReference type="ARBA" id="ARBA00004370"/>
    </source>
</evidence>
<dbReference type="InterPro" id="IPR002219">
    <property type="entry name" value="PKC_DAG/PE"/>
</dbReference>
<evidence type="ECO:0000256" key="5">
    <source>
        <dbReference type="ARBA" id="ARBA00022723"/>
    </source>
</evidence>
<keyword evidence="8" id="KW-0863">Zinc-finger</keyword>
<evidence type="ECO:0000256" key="9">
    <source>
        <dbReference type="ARBA" id="ARBA00022777"/>
    </source>
</evidence>
<protein>
    <recommendedName>
        <fullName evidence="15">Diacylglycerol kinase</fullName>
        <shortName evidence="15">DAG kinase</shortName>
        <ecNumber evidence="15">2.7.1.107</ecNumber>
    </recommendedName>
</protein>
<dbReference type="PROSITE" id="PS50146">
    <property type="entry name" value="DAGK"/>
    <property type="match status" value="1"/>
</dbReference>
<reference evidence="20" key="1">
    <citation type="submission" date="2019-07" db="EMBL/GenBank/DDBJ databases">
        <authorList>
            <person name="Dittberner H."/>
        </authorList>
    </citation>
    <scope>NUCLEOTIDE SEQUENCE [LARGE SCALE GENOMIC DNA]</scope>
</reference>
<evidence type="ECO:0000256" key="8">
    <source>
        <dbReference type="ARBA" id="ARBA00022771"/>
    </source>
</evidence>
<dbReference type="SMART" id="SM00046">
    <property type="entry name" value="DAGKc"/>
    <property type="match status" value="1"/>
</dbReference>
<keyword evidence="4 15" id="KW-0808">Transferase</keyword>
<keyword evidence="12 15" id="KW-0067">ATP-binding</keyword>
<dbReference type="Pfam" id="PF00781">
    <property type="entry name" value="DAGK_cat"/>
    <property type="match status" value="1"/>
</dbReference>
<dbReference type="GO" id="GO:0006952">
    <property type="term" value="P:defense response"/>
    <property type="evidence" value="ECO:0007669"/>
    <property type="project" value="UniProtKB-KW"/>
</dbReference>
<dbReference type="OrthoDB" id="242257at2759"/>
<dbReference type="SMART" id="SM00045">
    <property type="entry name" value="DAGKa"/>
    <property type="match status" value="1"/>
</dbReference>
<sequence>MEDDGEMGMFFPFWNSKNPAETVESRGLMFSCFVAALVGILTIAYTAFQWRRNINLSWTKAIARSKKNPKARHKVPVAQHSWELDSISRAKNLNCCVCLKSMSPSQAIVASESFIHRCTICGAAAHFSCSSSAPKDCKCVSMTGYEHVVHQWAVRWTEGADQPDESSFCSYCDESCSSSFLGGSPIWCCLWCQRLVHVDCHSNMSNETGDVCDLGPLRRLILCPLYVKELTRNPSGGFLSSITHGANELASTVRASIRSQSKKYKQANETSADTGNSGSNCDESTESTADTGPVVNGTHAMVENFSSLMNGGSSHGDSDSNGKLEPKPSVKRSGSFGKKDEYQALRSKLKYELADLPSDARPLLVFINKKSGAQRGDSLRQRLHLLLNPVQVCELSSVQGPEVGLFLFRKVPHFRVLVCGGDGTAGWVLDAIDKQNFVSPPAVAILPAGTGNDLARVLNWGGGLGSVERQGGLCTVLQNIEHAAVTVLDRWKVSILNQQGKQLQPPKYMNNYIGVGCDAKVALDIHNLREENPERFYSQFMNKVLYAREGARSIMDRTFEDFPWQVRVEVDGVDIEVPEDAEGVLVANIGSYMGGVDLWQNEDETYENFDPQSMHDKIVEVVSISGTWHLGKLQVGLSRARRLAQGQSVKIQLCAPLPVQIDGEPWFQQPCTLTISHHGQAFMLKRAAEEPLGHAAAIITDVLENAETNQVINASQKRALLQEMALRLT</sequence>
<dbReference type="Gene3D" id="3.30.60.20">
    <property type="match status" value="1"/>
</dbReference>
<dbReference type="EMBL" id="CABITT030000008">
    <property type="protein sequence ID" value="VVB13653.1"/>
    <property type="molecule type" value="Genomic_DNA"/>
</dbReference>
<dbReference type="InterPro" id="IPR046349">
    <property type="entry name" value="C1-like_sf"/>
</dbReference>
<evidence type="ECO:0000256" key="4">
    <source>
        <dbReference type="ARBA" id="ARBA00022679"/>
    </source>
</evidence>
<keyword evidence="21" id="KW-1185">Reference proteome</keyword>
<dbReference type="InterPro" id="IPR016064">
    <property type="entry name" value="NAD/diacylglycerol_kinase_sf"/>
</dbReference>
<proteinExistence type="inferred from homology"/>
<keyword evidence="10" id="KW-0611">Plant defense</keyword>
<evidence type="ECO:0000256" key="14">
    <source>
        <dbReference type="ARBA" id="ARBA00023136"/>
    </source>
</evidence>
<keyword evidence="17" id="KW-1133">Transmembrane helix</keyword>
<evidence type="ECO:0000256" key="16">
    <source>
        <dbReference type="SAM" id="MobiDB-lite"/>
    </source>
</evidence>
<dbReference type="FunFam" id="3.30.60.20:FF:000027">
    <property type="entry name" value="Diacylglycerol kinase"/>
    <property type="match status" value="1"/>
</dbReference>
<dbReference type="GO" id="GO:0007200">
    <property type="term" value="P:phospholipase C-activating G protein-coupled receptor signaling pathway"/>
    <property type="evidence" value="ECO:0007669"/>
    <property type="project" value="InterPro"/>
</dbReference>
<feature type="domain" description="DAGKc" evidence="19">
    <location>
        <begin position="358"/>
        <end position="497"/>
    </location>
</feature>
<dbReference type="GO" id="GO:0008270">
    <property type="term" value="F:zinc ion binding"/>
    <property type="evidence" value="ECO:0007669"/>
    <property type="project" value="UniProtKB-KW"/>
</dbReference>
<evidence type="ECO:0000256" key="13">
    <source>
        <dbReference type="ARBA" id="ARBA00023016"/>
    </source>
</evidence>
<dbReference type="Pfam" id="PF00609">
    <property type="entry name" value="DAGK_acc"/>
    <property type="match status" value="1"/>
</dbReference>
<dbReference type="SMART" id="SM00109">
    <property type="entry name" value="C1"/>
    <property type="match status" value="2"/>
</dbReference>
<evidence type="ECO:0000259" key="18">
    <source>
        <dbReference type="PROSITE" id="PS50081"/>
    </source>
</evidence>
<comment type="catalytic activity">
    <reaction evidence="15">
        <text>a 1,2-diacyl-sn-glycerol + ATP = a 1,2-diacyl-sn-glycero-3-phosphate + ADP + H(+)</text>
        <dbReference type="Rhea" id="RHEA:10272"/>
        <dbReference type="ChEBI" id="CHEBI:15378"/>
        <dbReference type="ChEBI" id="CHEBI:17815"/>
        <dbReference type="ChEBI" id="CHEBI:30616"/>
        <dbReference type="ChEBI" id="CHEBI:58608"/>
        <dbReference type="ChEBI" id="CHEBI:456216"/>
        <dbReference type="EC" id="2.7.1.107"/>
    </reaction>
</comment>
<dbReference type="CDD" id="cd00029">
    <property type="entry name" value="C1"/>
    <property type="match status" value="1"/>
</dbReference>
<evidence type="ECO:0000256" key="3">
    <source>
        <dbReference type="ARBA" id="ARBA00011245"/>
    </source>
</evidence>
<dbReference type="GO" id="GO:0005524">
    <property type="term" value="F:ATP binding"/>
    <property type="evidence" value="ECO:0007669"/>
    <property type="project" value="UniProtKB-KW"/>
</dbReference>
<dbReference type="AlphaFoldDB" id="A0A565CIX4"/>
<keyword evidence="14 17" id="KW-0472">Membrane</keyword>
<dbReference type="PROSITE" id="PS50081">
    <property type="entry name" value="ZF_DAG_PE_2"/>
    <property type="match status" value="2"/>
</dbReference>
<keyword evidence="5" id="KW-0479">Metal-binding</keyword>
<dbReference type="GO" id="GO:0016020">
    <property type="term" value="C:membrane"/>
    <property type="evidence" value="ECO:0007669"/>
    <property type="project" value="UniProtKB-SubCell"/>
</dbReference>
<evidence type="ECO:0000256" key="10">
    <source>
        <dbReference type="ARBA" id="ARBA00022821"/>
    </source>
</evidence>
<dbReference type="SUPFAM" id="SSF57889">
    <property type="entry name" value="Cysteine-rich domain"/>
    <property type="match status" value="1"/>
</dbReference>
<dbReference type="Gene3D" id="2.60.200.40">
    <property type="match status" value="1"/>
</dbReference>